<sequence>MEGKLSVVKVDYFFGRYLPPPEDKYEPERFSALRWNGPPRPEDDLNAKAVVDTFNSWIKGADNADNEAVPWPGVGYKVVATASKTDPADKTKQRADLALYPTYAAPKGTEQANWSAVEVFIECKPESTQDDPFDDKAVKFLPSSERRKENLGQIMSYASTIFQSQHRKHQFSVVLLGDMARIIRWDRSGVVATEKFNYREEPSKLGRFFWRLCHMSAVQRGHDKTVEEVYTDSIEYKNIMLPRAQTPIVDEATGIELGQHARLLFAESLRTAKMCYKINMHDGQCERSFLVGAPHFLSPELAGRGTRGYVAIDCSDPKGPFVYLKDAWRVEHEDIEPEGNVLKYLNDGKKVEGVPTLVCHGDIKDRMGDQVTDSQEVWKTVHPDRQDCPLKTHRHYRIVVKEVGLSMSRFRNAAELVFLIATCIKAHGLAYDKGIIHRDVSAGNVLIHIQEKIVDGRLVQTRTGMLTDWELSKRRNSPGTARQPDRTGTWQFMSAYILSHPDIAIQLPDELEAFFHVLLFYAIRFLPHNCTDVGQFIRDYFNGFQQNGGDFFCGLAKREAMVAGRIYLPDDAKLVFDCPAEDPAVPLPPAELLQAGSSSF</sequence>
<dbReference type="OrthoDB" id="2803809at2759"/>
<dbReference type="PANTHER" id="PTHR38248">
    <property type="entry name" value="FUNK1 6"/>
    <property type="match status" value="1"/>
</dbReference>
<dbReference type="Proteomes" id="UP000313359">
    <property type="component" value="Unassembled WGS sequence"/>
</dbReference>
<dbReference type="STRING" id="1328759.A0A5C2S2T3"/>
<dbReference type="Gene3D" id="1.10.510.10">
    <property type="entry name" value="Transferase(Phosphotransferase) domain 1"/>
    <property type="match status" value="1"/>
</dbReference>
<dbReference type="PANTHER" id="PTHR38248:SF2">
    <property type="entry name" value="FUNK1 11"/>
    <property type="match status" value="1"/>
</dbReference>
<dbReference type="EMBL" id="ML122279">
    <property type="protein sequence ID" value="RPD57731.1"/>
    <property type="molecule type" value="Genomic_DNA"/>
</dbReference>
<gene>
    <name evidence="2" type="ORF">L227DRAFT_222441</name>
</gene>
<accession>A0A5C2S2T3</accession>
<evidence type="ECO:0000259" key="1">
    <source>
        <dbReference type="Pfam" id="PF17667"/>
    </source>
</evidence>
<feature type="domain" description="Fungal-type protein kinase" evidence="1">
    <location>
        <begin position="143"/>
        <end position="520"/>
    </location>
</feature>
<dbReference type="AlphaFoldDB" id="A0A5C2S2T3"/>
<protein>
    <recommendedName>
        <fullName evidence="1">Fungal-type protein kinase domain-containing protein</fullName>
    </recommendedName>
</protein>
<proteinExistence type="predicted"/>
<reference evidence="2" key="1">
    <citation type="journal article" date="2018" name="Genome Biol. Evol.">
        <title>Genomics and development of Lentinus tigrinus, a white-rot wood-decaying mushroom with dimorphic fruiting bodies.</title>
        <authorList>
            <person name="Wu B."/>
            <person name="Xu Z."/>
            <person name="Knudson A."/>
            <person name="Carlson A."/>
            <person name="Chen N."/>
            <person name="Kovaka S."/>
            <person name="LaButti K."/>
            <person name="Lipzen A."/>
            <person name="Pennachio C."/>
            <person name="Riley R."/>
            <person name="Schakwitz W."/>
            <person name="Umezawa K."/>
            <person name="Ohm R.A."/>
            <person name="Grigoriev I.V."/>
            <person name="Nagy L.G."/>
            <person name="Gibbons J."/>
            <person name="Hibbett D."/>
        </authorList>
    </citation>
    <scope>NUCLEOTIDE SEQUENCE [LARGE SCALE GENOMIC DNA]</scope>
    <source>
        <strain evidence="2">ALCF2SS1-6</strain>
    </source>
</reference>
<name>A0A5C2S2T3_9APHY</name>
<dbReference type="Pfam" id="PF17667">
    <property type="entry name" value="Pkinase_fungal"/>
    <property type="match status" value="1"/>
</dbReference>
<organism evidence="2 3">
    <name type="scientific">Lentinus tigrinus ALCF2SS1-6</name>
    <dbReference type="NCBI Taxonomy" id="1328759"/>
    <lineage>
        <taxon>Eukaryota</taxon>
        <taxon>Fungi</taxon>
        <taxon>Dikarya</taxon>
        <taxon>Basidiomycota</taxon>
        <taxon>Agaricomycotina</taxon>
        <taxon>Agaricomycetes</taxon>
        <taxon>Polyporales</taxon>
        <taxon>Polyporaceae</taxon>
        <taxon>Lentinus</taxon>
    </lineage>
</organism>
<dbReference type="PROSITE" id="PS00109">
    <property type="entry name" value="PROTEIN_KINASE_TYR"/>
    <property type="match status" value="1"/>
</dbReference>
<dbReference type="InterPro" id="IPR040976">
    <property type="entry name" value="Pkinase_fungal"/>
</dbReference>
<dbReference type="InterPro" id="IPR011009">
    <property type="entry name" value="Kinase-like_dom_sf"/>
</dbReference>
<evidence type="ECO:0000313" key="2">
    <source>
        <dbReference type="EMBL" id="RPD57731.1"/>
    </source>
</evidence>
<dbReference type="InterPro" id="IPR008266">
    <property type="entry name" value="Tyr_kinase_AS"/>
</dbReference>
<keyword evidence="3" id="KW-1185">Reference proteome</keyword>
<evidence type="ECO:0000313" key="3">
    <source>
        <dbReference type="Proteomes" id="UP000313359"/>
    </source>
</evidence>
<dbReference type="SUPFAM" id="SSF56112">
    <property type="entry name" value="Protein kinase-like (PK-like)"/>
    <property type="match status" value="1"/>
</dbReference>
<dbReference type="GO" id="GO:0004672">
    <property type="term" value="F:protein kinase activity"/>
    <property type="evidence" value="ECO:0007669"/>
    <property type="project" value="InterPro"/>
</dbReference>